<feature type="transmembrane region" description="Helical" evidence="1">
    <location>
        <begin position="209"/>
        <end position="232"/>
    </location>
</feature>
<dbReference type="PANTHER" id="PTHR34473:SF2">
    <property type="entry name" value="UPF0699 TRANSMEMBRANE PROTEIN YDBT"/>
    <property type="match status" value="1"/>
</dbReference>
<organism evidence="3 4">
    <name type="scientific">Virgibacillus siamensis</name>
    <dbReference type="NCBI Taxonomy" id="480071"/>
    <lineage>
        <taxon>Bacteria</taxon>
        <taxon>Bacillati</taxon>
        <taxon>Bacillota</taxon>
        <taxon>Bacilli</taxon>
        <taxon>Bacillales</taxon>
        <taxon>Bacillaceae</taxon>
        <taxon>Virgibacillus</taxon>
    </lineage>
</organism>
<dbReference type="InterPro" id="IPR005182">
    <property type="entry name" value="YdbS-like_PH"/>
</dbReference>
<dbReference type="Proteomes" id="UP001500866">
    <property type="component" value="Unassembled WGS sequence"/>
</dbReference>
<feature type="domain" description="YdbS-like PH" evidence="2">
    <location>
        <begin position="61"/>
        <end position="140"/>
    </location>
</feature>
<evidence type="ECO:0000313" key="4">
    <source>
        <dbReference type="Proteomes" id="UP001500866"/>
    </source>
</evidence>
<feature type="transmembrane region" description="Helical" evidence="1">
    <location>
        <begin position="170"/>
        <end position="189"/>
    </location>
</feature>
<sequence>MSEQKRLHPAAVFFNFIRVVKEAAFAIILGFISFKDSAFMYFILGASAILILMILFSILSWYRYTYRVEDDELRIEYGIFVRKKRYISKNRIQSIDLTSSVIHRIFKLTRVNIETAGSSTGAEASLKAVKLSEGEALRRELKTVSTVEQDNEPEDAEEDWPSSTITFKRLFIAGTTSGSIGVILAIAAFGSSELEQFIPDDFYDSTFEWIIELGITIMIVLGLIGLLLLWILGIAGTMIKYGNFTITKMEDELFITRGLLEKKQLTIPMKRIQAVGIQESLIRQPLGYVTVFAEIAGGSMDKGEDFSSILFPIMKADEVEPFLQKFLPEYAGITNDLTPLPKRARKFYLLRSSILFLIVTGVIAFVLPTFIWLPLIVLAGSAYLGILRHKDGGFRQDDKKLTVRYRFLSRNTITMYHKRVQAFEKKQHRVHVHQRLANVRLSIIGKMGMGKHFTVKELEESDVNQIADWYSYRE</sequence>
<feature type="domain" description="YdbS-like PH" evidence="2">
    <location>
        <begin position="393"/>
        <end position="470"/>
    </location>
</feature>
<keyword evidence="1" id="KW-1133">Transmembrane helix</keyword>
<accession>A0ABP3RJE6</accession>
<dbReference type="InterPro" id="IPR014529">
    <property type="entry name" value="UCP026631"/>
</dbReference>
<dbReference type="Pfam" id="PF03703">
    <property type="entry name" value="bPH_2"/>
    <property type="match status" value="3"/>
</dbReference>
<keyword evidence="1" id="KW-0812">Transmembrane</keyword>
<evidence type="ECO:0000256" key="1">
    <source>
        <dbReference type="SAM" id="Phobius"/>
    </source>
</evidence>
<dbReference type="PANTHER" id="PTHR34473">
    <property type="entry name" value="UPF0699 TRANSMEMBRANE PROTEIN YDBS"/>
    <property type="match status" value="1"/>
</dbReference>
<keyword evidence="1" id="KW-0472">Membrane</keyword>
<dbReference type="PIRSF" id="PIRSF026631">
    <property type="entry name" value="UCP026631"/>
    <property type="match status" value="1"/>
</dbReference>
<proteinExistence type="predicted"/>
<name>A0ABP3RJE6_9BACI</name>
<protein>
    <submittedName>
        <fullName evidence="3">PH domain-containing protein</fullName>
    </submittedName>
</protein>
<feature type="transmembrane region" description="Helical" evidence="1">
    <location>
        <begin position="348"/>
        <end position="365"/>
    </location>
</feature>
<keyword evidence="4" id="KW-1185">Reference proteome</keyword>
<evidence type="ECO:0000259" key="2">
    <source>
        <dbReference type="Pfam" id="PF03703"/>
    </source>
</evidence>
<gene>
    <name evidence="3" type="ORF">GCM10009001_29940</name>
</gene>
<reference evidence="4" key="1">
    <citation type="journal article" date="2019" name="Int. J. Syst. Evol. Microbiol.">
        <title>The Global Catalogue of Microorganisms (GCM) 10K type strain sequencing project: providing services to taxonomists for standard genome sequencing and annotation.</title>
        <authorList>
            <consortium name="The Broad Institute Genomics Platform"/>
            <consortium name="The Broad Institute Genome Sequencing Center for Infectious Disease"/>
            <person name="Wu L."/>
            <person name="Ma J."/>
        </authorList>
    </citation>
    <scope>NUCLEOTIDE SEQUENCE [LARGE SCALE GENOMIC DNA]</scope>
    <source>
        <strain evidence="4">JCM 15395</strain>
    </source>
</reference>
<dbReference type="RefSeq" id="WP_390350823.1">
    <property type="nucleotide sequence ID" value="NZ_JBHUMU010000003.1"/>
</dbReference>
<feature type="domain" description="YdbS-like PH" evidence="2">
    <location>
        <begin position="245"/>
        <end position="320"/>
    </location>
</feature>
<feature type="transmembrane region" description="Helical" evidence="1">
    <location>
        <begin position="371"/>
        <end position="387"/>
    </location>
</feature>
<comment type="caution">
    <text evidence="3">The sequence shown here is derived from an EMBL/GenBank/DDBJ whole genome shotgun (WGS) entry which is preliminary data.</text>
</comment>
<feature type="transmembrane region" description="Helical" evidence="1">
    <location>
        <begin position="38"/>
        <end position="62"/>
    </location>
</feature>
<dbReference type="EMBL" id="BAAADS010000024">
    <property type="protein sequence ID" value="GAA0610662.1"/>
    <property type="molecule type" value="Genomic_DNA"/>
</dbReference>
<feature type="transmembrane region" description="Helical" evidence="1">
    <location>
        <begin position="12"/>
        <end position="32"/>
    </location>
</feature>
<evidence type="ECO:0000313" key="3">
    <source>
        <dbReference type="EMBL" id="GAA0610662.1"/>
    </source>
</evidence>